<accession>A0A8J6DXB9</accession>
<name>A0A8J6DXB9_9EUKA</name>
<reference evidence="11" key="1">
    <citation type="submission" date="2021-05" db="EMBL/GenBank/DDBJ databases">
        <title>A free-living protist that lacks canonical eukaryotic 1 DNA replication and segregation systems.</title>
        <authorList>
            <person name="Salas-Leiva D.E."/>
            <person name="Tromer E.C."/>
            <person name="Curtis B.A."/>
            <person name="Jerlstrom-Hultqvist J."/>
            <person name="Kolisko M."/>
            <person name="Yi Z."/>
            <person name="Salas-Leiva J.S."/>
            <person name="Gallot-Lavallee L."/>
            <person name="Kops G.J.P.L."/>
            <person name="Archibald J.M."/>
            <person name="Simpson A.G.B."/>
            <person name="Roger A.J."/>
        </authorList>
    </citation>
    <scope>NUCLEOTIDE SEQUENCE</scope>
    <source>
        <strain evidence="11">BICM</strain>
    </source>
</reference>
<dbReference type="InterPro" id="IPR036400">
    <property type="entry name" value="Cyt_B5-like_heme/steroid_sf"/>
</dbReference>
<evidence type="ECO:0000313" key="11">
    <source>
        <dbReference type="EMBL" id="KAG9389829.1"/>
    </source>
</evidence>
<dbReference type="Pfam" id="PF00173">
    <property type="entry name" value="Cyt-b5"/>
    <property type="match status" value="1"/>
</dbReference>
<evidence type="ECO:0000256" key="2">
    <source>
        <dbReference type="ARBA" id="ARBA00022490"/>
    </source>
</evidence>
<dbReference type="AlphaFoldDB" id="A0A8J6DXB9"/>
<evidence type="ECO:0000256" key="7">
    <source>
        <dbReference type="ARBA" id="ARBA00023273"/>
    </source>
</evidence>
<comment type="subcellular location">
    <subcellularLocation>
        <location evidence="1">Cytoplasm</location>
        <location evidence="1">Cytoskeleton</location>
        <location evidence="1">Cilium axoneme</location>
    </subcellularLocation>
</comment>
<evidence type="ECO:0000256" key="6">
    <source>
        <dbReference type="ARBA" id="ARBA00023212"/>
    </source>
</evidence>
<dbReference type="PANTHER" id="PTHR21281:SF0">
    <property type="entry name" value="CYTOCHROME B5 DOMAIN-CONTAINING PROTEIN 1"/>
    <property type="match status" value="1"/>
</dbReference>
<feature type="domain" description="Cytochrome b5 heme-binding" evidence="10">
    <location>
        <begin position="7"/>
        <end position="90"/>
    </location>
</feature>
<dbReference type="Gene3D" id="3.10.120.10">
    <property type="entry name" value="Cytochrome b5-like heme/steroid binding domain"/>
    <property type="match status" value="1"/>
</dbReference>
<evidence type="ECO:0000256" key="5">
    <source>
        <dbReference type="ARBA" id="ARBA00023004"/>
    </source>
</evidence>
<dbReference type="SMART" id="SM01117">
    <property type="entry name" value="Cyt-b5"/>
    <property type="match status" value="1"/>
</dbReference>
<keyword evidence="3" id="KW-0349">Heme</keyword>
<dbReference type="SUPFAM" id="SSF55856">
    <property type="entry name" value="Cytochrome b5-like heme/steroid binding domain"/>
    <property type="match status" value="1"/>
</dbReference>
<evidence type="ECO:0000256" key="3">
    <source>
        <dbReference type="ARBA" id="ARBA00022617"/>
    </source>
</evidence>
<dbReference type="GO" id="GO:0046872">
    <property type="term" value="F:metal ion binding"/>
    <property type="evidence" value="ECO:0007669"/>
    <property type="project" value="UniProtKB-KW"/>
</dbReference>
<dbReference type="OrthoDB" id="260091at2759"/>
<keyword evidence="4" id="KW-0479">Metal-binding</keyword>
<keyword evidence="7" id="KW-0966">Cell projection</keyword>
<protein>
    <recommendedName>
        <fullName evidence="8">Cytochrome b5 domain-containing protein 1</fullName>
    </recommendedName>
</protein>
<comment type="caution">
    <text evidence="11">The sequence shown here is derived from an EMBL/GenBank/DDBJ whole genome shotgun (WGS) entry which is preliminary data.</text>
</comment>
<evidence type="ECO:0000256" key="1">
    <source>
        <dbReference type="ARBA" id="ARBA00004430"/>
    </source>
</evidence>
<gene>
    <name evidence="11" type="ORF">J8273_8508</name>
</gene>
<dbReference type="PANTHER" id="PTHR21281">
    <property type="entry name" value="CYTOCHROME B5 DOMAIN-CONTAINING PROTEIN 1"/>
    <property type="match status" value="1"/>
</dbReference>
<sequence length="219" mass="24612">MATDYARHWYTMAEVATHNTPSDCYVTIFGKVLNLTTLLSENQTADVKLLIENAGSDISHWFDQFSGTLKTYVDPASNIRTYHLPMGPLLHAPPLRPGTDIDMSFAATGPWWRNKKYVIGELSKKTRKIKLVNTLTGHEHVLEVPSEESVGESMTRYLAFNKHAFSYAAKHAGKLIDLQKTLEDNGVVDDAAELEELGMNPDEYLPCIHLYWIDDLSVA</sequence>
<dbReference type="EMBL" id="JAHDYR010000067">
    <property type="protein sequence ID" value="KAG9389829.1"/>
    <property type="molecule type" value="Genomic_DNA"/>
</dbReference>
<keyword evidence="5" id="KW-0408">Iron</keyword>
<evidence type="ECO:0000313" key="12">
    <source>
        <dbReference type="Proteomes" id="UP000717585"/>
    </source>
</evidence>
<organism evidence="11 12">
    <name type="scientific">Carpediemonas membranifera</name>
    <dbReference type="NCBI Taxonomy" id="201153"/>
    <lineage>
        <taxon>Eukaryota</taxon>
        <taxon>Metamonada</taxon>
        <taxon>Carpediemonas-like organisms</taxon>
        <taxon>Carpediemonas</taxon>
    </lineage>
</organism>
<dbReference type="InterPro" id="IPR001199">
    <property type="entry name" value="Cyt_B5-like_heme/steroid-bd"/>
</dbReference>
<keyword evidence="2" id="KW-0963">Cytoplasm</keyword>
<keyword evidence="6" id="KW-0206">Cytoskeleton</keyword>
<evidence type="ECO:0000256" key="8">
    <source>
        <dbReference type="ARBA" id="ARBA00040649"/>
    </source>
</evidence>
<comment type="function">
    <text evidence="9">Radial spoke stalk protein that binds heme under oxidizing conditions. Required for the coordinated beating of multiple cilia maybe by functioning in a redox signaling pathway.</text>
</comment>
<evidence type="ECO:0000256" key="4">
    <source>
        <dbReference type="ARBA" id="ARBA00022723"/>
    </source>
</evidence>
<keyword evidence="12" id="KW-1185">Reference proteome</keyword>
<dbReference type="PROSITE" id="PS50255">
    <property type="entry name" value="CYTOCHROME_B5_2"/>
    <property type="match status" value="1"/>
</dbReference>
<dbReference type="InterPro" id="IPR052320">
    <property type="entry name" value="Cytochrome_b5_domain"/>
</dbReference>
<dbReference type="Proteomes" id="UP000717585">
    <property type="component" value="Unassembled WGS sequence"/>
</dbReference>
<proteinExistence type="predicted"/>
<evidence type="ECO:0000259" key="10">
    <source>
        <dbReference type="PROSITE" id="PS50255"/>
    </source>
</evidence>
<evidence type="ECO:0000256" key="9">
    <source>
        <dbReference type="ARBA" id="ARBA00046139"/>
    </source>
</evidence>
<dbReference type="GO" id="GO:0005930">
    <property type="term" value="C:axoneme"/>
    <property type="evidence" value="ECO:0007669"/>
    <property type="project" value="UniProtKB-SubCell"/>
</dbReference>